<organism evidence="1 2">
    <name type="scientific">Venturia nashicola</name>
    <dbReference type="NCBI Taxonomy" id="86259"/>
    <lineage>
        <taxon>Eukaryota</taxon>
        <taxon>Fungi</taxon>
        <taxon>Dikarya</taxon>
        <taxon>Ascomycota</taxon>
        <taxon>Pezizomycotina</taxon>
        <taxon>Dothideomycetes</taxon>
        <taxon>Pleosporomycetidae</taxon>
        <taxon>Venturiales</taxon>
        <taxon>Venturiaceae</taxon>
        <taxon>Venturia</taxon>
    </lineage>
</organism>
<evidence type="ECO:0000313" key="2">
    <source>
        <dbReference type="Proteomes" id="UP000298493"/>
    </source>
</evidence>
<reference evidence="1 2" key="1">
    <citation type="submission" date="2019-04" db="EMBL/GenBank/DDBJ databases">
        <title>High contiguity whole genome sequence and gene annotation resource for two Venturia nashicola isolates.</title>
        <authorList>
            <person name="Prokchorchik M."/>
            <person name="Won K."/>
            <person name="Lee Y."/>
            <person name="Choi E.D."/>
            <person name="Segonzac C."/>
            <person name="Sohn K.H."/>
        </authorList>
    </citation>
    <scope>NUCLEOTIDE SEQUENCE [LARGE SCALE GENOMIC DNA]</scope>
    <source>
        <strain evidence="1 2">PRI2</strain>
    </source>
</reference>
<dbReference type="EMBL" id="SNSC02000009">
    <property type="protein sequence ID" value="TID21628.1"/>
    <property type="molecule type" value="Genomic_DNA"/>
</dbReference>
<keyword evidence="2" id="KW-1185">Reference proteome</keyword>
<dbReference type="AlphaFoldDB" id="A0A4Z1NZE1"/>
<comment type="caution">
    <text evidence="1">The sequence shown here is derived from an EMBL/GenBank/DDBJ whole genome shotgun (WGS) entry which is preliminary data.</text>
</comment>
<sequence>MTSKDTAGHTLCRAEAPDEAVLVSVVKLSEPSPGKIGSPLLRRPLAAPPVLREGMLSMSGVRIQTADIQNLISDPNFNTIAGNSAGLFHLASVLSLNQPLVEQVSLGSV</sequence>
<name>A0A4Z1NZE1_9PEZI</name>
<proteinExistence type="predicted"/>
<gene>
    <name evidence="1" type="ORF">E6O75_ATG05023</name>
</gene>
<dbReference type="Proteomes" id="UP000298493">
    <property type="component" value="Unassembled WGS sequence"/>
</dbReference>
<accession>A0A4Z1NZE1</accession>
<protein>
    <submittedName>
        <fullName evidence="1">Uncharacterized protein</fullName>
    </submittedName>
</protein>
<evidence type="ECO:0000313" key="1">
    <source>
        <dbReference type="EMBL" id="TID21628.1"/>
    </source>
</evidence>